<dbReference type="InterPro" id="IPR006531">
    <property type="entry name" value="Gp5/Vgr_OB"/>
</dbReference>
<feature type="domain" description="Gp5/Type VI secretion system Vgr C-terminal trimerisation" evidence="6">
    <location>
        <begin position="613"/>
        <end position="711"/>
    </location>
</feature>
<dbReference type="InterPro" id="IPR050708">
    <property type="entry name" value="T6SS_VgrG/RHS"/>
</dbReference>
<dbReference type="Gene3D" id="2.30.110.50">
    <property type="match status" value="2"/>
</dbReference>
<dbReference type="Pfam" id="PF04717">
    <property type="entry name" value="Phage_base_V"/>
    <property type="match status" value="1"/>
</dbReference>
<evidence type="ECO:0000259" key="5">
    <source>
        <dbReference type="Pfam" id="PF04717"/>
    </source>
</evidence>
<evidence type="ECO:0000313" key="8">
    <source>
        <dbReference type="Proteomes" id="UP000309215"/>
    </source>
</evidence>
<evidence type="ECO:0000256" key="3">
    <source>
        <dbReference type="ARBA" id="ARBA00022525"/>
    </source>
</evidence>
<proteinExistence type="inferred from homology"/>
<keyword evidence="3" id="KW-0964">Secreted</keyword>
<feature type="region of interest" description="Disordered" evidence="4">
    <location>
        <begin position="1"/>
        <end position="27"/>
    </location>
</feature>
<comment type="caution">
    <text evidence="7">The sequence shown here is derived from an EMBL/GenBank/DDBJ whole genome shotgun (WGS) entry which is preliminary data.</text>
</comment>
<comment type="similarity">
    <text evidence="2">Belongs to the VgrG protein family.</text>
</comment>
<dbReference type="GO" id="GO:0005576">
    <property type="term" value="C:extracellular region"/>
    <property type="evidence" value="ECO:0007669"/>
    <property type="project" value="UniProtKB-SubCell"/>
</dbReference>
<dbReference type="PANTHER" id="PTHR32305:SF15">
    <property type="entry name" value="PROTEIN RHSA-RELATED"/>
    <property type="match status" value="1"/>
</dbReference>
<evidence type="ECO:0000256" key="4">
    <source>
        <dbReference type="SAM" id="MobiDB-lite"/>
    </source>
</evidence>
<dbReference type="Proteomes" id="UP000309215">
    <property type="component" value="Unassembled WGS sequence"/>
</dbReference>
<dbReference type="OrthoDB" id="5477792at2"/>
<dbReference type="InterPro" id="IPR017847">
    <property type="entry name" value="T6SS_RhsGE_Vgr_subset"/>
</dbReference>
<evidence type="ECO:0000256" key="1">
    <source>
        <dbReference type="ARBA" id="ARBA00004613"/>
    </source>
</evidence>
<organism evidence="7 8">
    <name type="scientific">Polyangium fumosum</name>
    <dbReference type="NCBI Taxonomy" id="889272"/>
    <lineage>
        <taxon>Bacteria</taxon>
        <taxon>Pseudomonadati</taxon>
        <taxon>Myxococcota</taxon>
        <taxon>Polyangia</taxon>
        <taxon>Polyangiales</taxon>
        <taxon>Polyangiaceae</taxon>
        <taxon>Polyangium</taxon>
    </lineage>
</organism>
<feature type="domain" description="Gp5/Type VI secretion system Vgr protein OB-fold" evidence="5">
    <location>
        <begin position="527"/>
        <end position="596"/>
    </location>
</feature>
<dbReference type="EMBL" id="SSMQ01000005">
    <property type="protein sequence ID" value="TKD11751.1"/>
    <property type="molecule type" value="Genomic_DNA"/>
</dbReference>
<comment type="subcellular location">
    <subcellularLocation>
        <location evidence="1">Secreted</location>
    </subcellularLocation>
</comment>
<feature type="region of interest" description="Disordered" evidence="4">
    <location>
        <begin position="602"/>
        <end position="629"/>
    </location>
</feature>
<dbReference type="InterPro" id="IPR006533">
    <property type="entry name" value="T6SS_Vgr_RhsGE"/>
</dbReference>
<evidence type="ECO:0000259" key="6">
    <source>
        <dbReference type="Pfam" id="PF22178"/>
    </source>
</evidence>
<name>A0A4U1JIY9_9BACT</name>
<dbReference type="Pfam" id="PF05954">
    <property type="entry name" value="Phage_GPD"/>
    <property type="match status" value="2"/>
</dbReference>
<keyword evidence="8" id="KW-1185">Reference proteome</keyword>
<accession>A0A4U1JIY9</accession>
<dbReference type="Gene3D" id="3.55.50.10">
    <property type="entry name" value="Baseplate protein-like domains"/>
    <property type="match status" value="1"/>
</dbReference>
<sequence>MGNLVAGARVGRQLSGHPTAPRSQEGRAHGSLLAPFSSRHPHAGSLTLPSGITNESDGNTSLMIASVSNERGAGSLDGGQVLYRFMVHPFPLDHFTVHSFRGKEALSGLYSFDVVATAPEDAAGAIERRALGQRALLLLRAGRASRVFHGVVAAVRQEGARGAHGVSQYRIRLVPRLWLLKHRRRSRIFQGKRVDEILAEVLKEAGIESRFNLQRMYAAREYCTQYEETDYRFLRRLVAESGFFFRYSQRGKAVEEALAAASAVGVRPPGTPLGARERGVLAELFSGETILFADHAGAYAPIDDGNPVGAAIAAFAAAGPTADVGGASIAVELPSPTLYYLSIQGTSTAAFDKVTRFEPERRVRTTAAMHREYDPERPMTMLTAAEKSAPVDSLGGELAGPELEYFEHHSPFLFPKWRDASQEPPLILRQMRRDAHVAEGESFCPALGVGHRFRLEDHPVHDVNGEYAVTAVEHEGAASPQGQRDVYRNRFSCVPASVVSCPPRPKRRSATVALTATVVGPPDVEIHTDRMGQIKVQFHWDREGQSNEHSSCWVRTMQTWGGAGWGTQFIPRVGMEVVVTFEGGDPDKPMVLGCMYNGTHPPSFRLPEDKTRSGIRTQSSPGRGGFNELSFEDKKDQEQIYLRAQRDLDEVVERNHTLHVRVDEAIRVERDRDDAIGRDARLRVGGSVDERIAKDHATQVSGNRIDVTSGNVDTRVSGDRVARVEGQERREVSGDANFAYMGDLTTRIQGCHTIVVGHHEAQRSLAVHVEGVISLSSTGTTEIRTDKELILRCGKSSIRITEGGIEFDAPSLRVKGGSSKLSVSEDGLQMASEHAYAQILGDAILLKTDAGASFMMRNEVKVDGAQILLNSPEKAKDPPVTEPEPPTIIELVDKEGHPLAYQRYVLTLDDGTEIGGVTDKDGKAMVGVKAPGKISFPELRGVEEA</sequence>
<reference evidence="7 8" key="1">
    <citation type="submission" date="2019-04" db="EMBL/GenBank/DDBJ databases">
        <authorList>
            <person name="Li Y."/>
            <person name="Wang J."/>
        </authorList>
    </citation>
    <scope>NUCLEOTIDE SEQUENCE [LARGE SCALE GENOMIC DNA]</scope>
    <source>
        <strain evidence="7 8">DSM 14668</strain>
    </source>
</reference>
<protein>
    <submittedName>
        <fullName evidence="7">Type VI secretion system tip protein VgrG</fullName>
    </submittedName>
</protein>
<dbReference type="SUPFAM" id="SSF69349">
    <property type="entry name" value="Phage fibre proteins"/>
    <property type="match status" value="1"/>
</dbReference>
<dbReference type="NCBIfam" id="TIGR01646">
    <property type="entry name" value="vgr_GE"/>
    <property type="match status" value="1"/>
</dbReference>
<dbReference type="SUPFAM" id="SSF69279">
    <property type="entry name" value="Phage tail proteins"/>
    <property type="match status" value="2"/>
</dbReference>
<dbReference type="SUPFAM" id="SSF69255">
    <property type="entry name" value="gp5 N-terminal domain-like"/>
    <property type="match status" value="1"/>
</dbReference>
<dbReference type="NCBIfam" id="TIGR03361">
    <property type="entry name" value="VI_Rhs_Vgr"/>
    <property type="match status" value="1"/>
</dbReference>
<dbReference type="Gene3D" id="2.40.50.230">
    <property type="entry name" value="Gp5 N-terminal domain"/>
    <property type="match status" value="1"/>
</dbReference>
<dbReference type="InterPro" id="IPR054030">
    <property type="entry name" value="Gp5_Vgr_C"/>
</dbReference>
<dbReference type="PANTHER" id="PTHR32305">
    <property type="match status" value="1"/>
</dbReference>
<gene>
    <name evidence="7" type="primary">tssI</name>
    <name evidence="7" type="ORF">E8A74_06330</name>
</gene>
<dbReference type="AlphaFoldDB" id="A0A4U1JIY9"/>
<dbReference type="InterPro" id="IPR037026">
    <property type="entry name" value="Vgr_OB-fold_dom_sf"/>
</dbReference>
<evidence type="ECO:0000256" key="2">
    <source>
        <dbReference type="ARBA" id="ARBA00005558"/>
    </source>
</evidence>
<dbReference type="Pfam" id="PF22178">
    <property type="entry name" value="Gp5_trimer_C"/>
    <property type="match status" value="1"/>
</dbReference>
<evidence type="ECO:0000313" key="7">
    <source>
        <dbReference type="EMBL" id="TKD11751.1"/>
    </source>
</evidence>